<feature type="domain" description="Elongation factor P C-terminal" evidence="8">
    <location>
        <begin position="131"/>
        <end position="187"/>
    </location>
</feature>
<comment type="similarity">
    <text evidence="3 7">Belongs to the elongation factor P family.</text>
</comment>
<name>A0ABX5R9G8_9PSED</name>
<keyword evidence="6 7" id="KW-0648">Protein biosynthesis</keyword>
<evidence type="ECO:0000259" key="8">
    <source>
        <dbReference type="SMART" id="SM00841"/>
    </source>
</evidence>
<dbReference type="InterPro" id="IPR008991">
    <property type="entry name" value="Translation_prot_SH3-like_sf"/>
</dbReference>
<dbReference type="SUPFAM" id="SSF50249">
    <property type="entry name" value="Nucleic acid-binding proteins"/>
    <property type="match status" value="2"/>
</dbReference>
<evidence type="ECO:0000313" key="10">
    <source>
        <dbReference type="EMBL" id="QAX82004.1"/>
    </source>
</evidence>
<keyword evidence="4 7" id="KW-0963">Cytoplasm</keyword>
<dbReference type="InterPro" id="IPR001059">
    <property type="entry name" value="Transl_elong_P/YeiP_cen"/>
</dbReference>
<dbReference type="SMART" id="SM00841">
    <property type="entry name" value="Elong-fact-P_C"/>
    <property type="match status" value="1"/>
</dbReference>
<evidence type="ECO:0000256" key="7">
    <source>
        <dbReference type="HAMAP-Rule" id="MF_00141"/>
    </source>
</evidence>
<organism evidence="10 11">
    <name type="scientific">Candidatus Pseudomonas adelgestsugas</name>
    <dbReference type="NCBI Taxonomy" id="1302376"/>
    <lineage>
        <taxon>Bacteria</taxon>
        <taxon>Pseudomonadati</taxon>
        <taxon>Pseudomonadota</taxon>
        <taxon>Gammaproteobacteria</taxon>
        <taxon>Pseudomonadales</taxon>
        <taxon>Pseudomonadaceae</taxon>
        <taxon>Pseudomonas</taxon>
    </lineage>
</organism>
<dbReference type="InterPro" id="IPR015365">
    <property type="entry name" value="Elong-fact-P_C"/>
</dbReference>
<comment type="function">
    <text evidence="7">Involved in peptide bond synthesis. Stimulates efficient translation and peptide-bond synthesis on native or reconstituted 70S ribosomes in vitro. Probably functions indirectly by altering the affinity of the ribosome for aminoacyl-tRNA, thus increasing their reactivity as acceptors for peptidyl transferase.</text>
</comment>
<evidence type="ECO:0000256" key="4">
    <source>
        <dbReference type="ARBA" id="ARBA00022490"/>
    </source>
</evidence>
<dbReference type="Proteomes" id="UP000288953">
    <property type="component" value="Chromosome"/>
</dbReference>
<feature type="domain" description="Translation elongation factor P/YeiP central" evidence="9">
    <location>
        <begin position="67"/>
        <end position="123"/>
    </location>
</feature>
<proteinExistence type="inferred from homology"/>
<dbReference type="Gene3D" id="2.40.50.140">
    <property type="entry name" value="Nucleic acid-binding proteins"/>
    <property type="match status" value="2"/>
</dbReference>
<dbReference type="Gene3D" id="2.30.30.30">
    <property type="match status" value="1"/>
</dbReference>
<dbReference type="Pfam" id="PF09285">
    <property type="entry name" value="Elong-fact-P_C"/>
    <property type="match status" value="1"/>
</dbReference>
<dbReference type="InterPro" id="IPR011768">
    <property type="entry name" value="Transl_elongation_fac_P"/>
</dbReference>
<dbReference type="PANTHER" id="PTHR30053:SF12">
    <property type="entry name" value="ELONGATION FACTOR P (EF-P) FAMILY PROTEIN"/>
    <property type="match status" value="1"/>
</dbReference>
<dbReference type="Pfam" id="PF01132">
    <property type="entry name" value="EFP"/>
    <property type="match status" value="1"/>
</dbReference>
<dbReference type="Pfam" id="PF08207">
    <property type="entry name" value="EFP_N"/>
    <property type="match status" value="1"/>
</dbReference>
<dbReference type="GO" id="GO:0003746">
    <property type="term" value="F:translation elongation factor activity"/>
    <property type="evidence" value="ECO:0007669"/>
    <property type="project" value="UniProtKB-KW"/>
</dbReference>
<keyword evidence="11" id="KW-1185">Reference proteome</keyword>
<gene>
    <name evidence="7 10" type="primary">efp</name>
    <name evidence="10" type="ORF">C3B55_00680</name>
</gene>
<protein>
    <recommendedName>
        <fullName evidence="7">Elongation factor P</fullName>
        <shortName evidence="7">EF-P</shortName>
    </recommendedName>
</protein>
<evidence type="ECO:0000256" key="3">
    <source>
        <dbReference type="ARBA" id="ARBA00009479"/>
    </source>
</evidence>
<evidence type="ECO:0000313" key="11">
    <source>
        <dbReference type="Proteomes" id="UP000288953"/>
    </source>
</evidence>
<evidence type="ECO:0000256" key="6">
    <source>
        <dbReference type="ARBA" id="ARBA00022917"/>
    </source>
</evidence>
<sequence>MKTGKELKPGIVIRLETDPWLVRKAEFTKSGRNSAIMKTKLTNLLTGYKTEVVYSADDKLDDVVLDRKEVTLSFISGGMYTFIDIMDYAMYELSAEALEAILPFIEEGMQDVCNAIFFEGRLVSIELPTTIVRKIAYTERSARGDTSGKVMKPARLANGTTLQVADFIEIDDLIEIDTREGGSYKSRIKK</sequence>
<reference evidence="10 11" key="1">
    <citation type="journal article" date="2018" name="Genome Biol. Evol.">
        <title>Partnering With a Pest: Genomes of Hemlock Woolly Adelgid Symbionts Reveal Atypical Nutritional Provisioning Patterns in Dual-Obligate Bacteria.</title>
        <authorList>
            <person name="Weglarz K.M."/>
            <person name="Havill N.P."/>
            <person name="Burke G.R."/>
            <person name="von Dohlen C.D."/>
        </authorList>
    </citation>
    <scope>NUCLEOTIDE SEQUENCE [LARGE SCALE GENOMIC DNA]</scope>
    <source>
        <strain evidence="10 11">HWA_ENA</strain>
    </source>
</reference>
<dbReference type="InterPro" id="IPR013185">
    <property type="entry name" value="Transl_elong_KOW-like"/>
</dbReference>
<evidence type="ECO:0000259" key="9">
    <source>
        <dbReference type="SMART" id="SM01185"/>
    </source>
</evidence>
<dbReference type="SUPFAM" id="SSF50104">
    <property type="entry name" value="Translation proteins SH3-like domain"/>
    <property type="match status" value="1"/>
</dbReference>
<dbReference type="InterPro" id="IPR014722">
    <property type="entry name" value="Rib_uL2_dom2"/>
</dbReference>
<evidence type="ECO:0000256" key="5">
    <source>
        <dbReference type="ARBA" id="ARBA00022768"/>
    </source>
</evidence>
<comment type="pathway">
    <text evidence="2 7">Protein biosynthesis; polypeptide chain elongation.</text>
</comment>
<dbReference type="InterPro" id="IPR020599">
    <property type="entry name" value="Transl_elong_fac_P/YeiP"/>
</dbReference>
<comment type="caution">
    <text evidence="7">Lacks conserved residue(s) required for the propagation of feature annotation.</text>
</comment>
<dbReference type="EMBL" id="CP026512">
    <property type="protein sequence ID" value="QAX82004.1"/>
    <property type="molecule type" value="Genomic_DNA"/>
</dbReference>
<keyword evidence="5 7" id="KW-0251">Elongation factor</keyword>
<dbReference type="PANTHER" id="PTHR30053">
    <property type="entry name" value="ELONGATION FACTOR P"/>
    <property type="match status" value="1"/>
</dbReference>
<dbReference type="HAMAP" id="MF_00141">
    <property type="entry name" value="EF_P"/>
    <property type="match status" value="1"/>
</dbReference>
<dbReference type="NCBIfam" id="NF001810">
    <property type="entry name" value="PRK00529.1"/>
    <property type="match status" value="1"/>
</dbReference>
<evidence type="ECO:0000256" key="2">
    <source>
        <dbReference type="ARBA" id="ARBA00004815"/>
    </source>
</evidence>
<comment type="subcellular location">
    <subcellularLocation>
        <location evidence="1 7">Cytoplasm</location>
    </subcellularLocation>
</comment>
<accession>A0ABX5R9G8</accession>
<dbReference type="InterPro" id="IPR012340">
    <property type="entry name" value="NA-bd_OB-fold"/>
</dbReference>
<dbReference type="PIRSF" id="PIRSF005901">
    <property type="entry name" value="EF-P"/>
    <property type="match status" value="1"/>
</dbReference>
<dbReference type="SMART" id="SM01185">
    <property type="entry name" value="EFP"/>
    <property type="match status" value="1"/>
</dbReference>
<dbReference type="RefSeq" id="WP_129211343.1">
    <property type="nucleotide sequence ID" value="NZ_CP026512.1"/>
</dbReference>
<evidence type="ECO:0000256" key="1">
    <source>
        <dbReference type="ARBA" id="ARBA00004496"/>
    </source>
</evidence>